<evidence type="ECO:0000313" key="2">
    <source>
        <dbReference type="EnsemblPlants" id="OMERI03G04660.1"/>
    </source>
</evidence>
<dbReference type="AlphaFoldDB" id="A0A0E0CVP8"/>
<reference evidence="2" key="2">
    <citation type="submission" date="2018-05" db="EMBL/GenBank/DDBJ databases">
        <title>OmerRS3 (Oryza meridionalis Reference Sequence Version 3).</title>
        <authorList>
            <person name="Zhang J."/>
            <person name="Kudrna D."/>
            <person name="Lee S."/>
            <person name="Talag J."/>
            <person name="Welchert J."/>
            <person name="Wing R.A."/>
        </authorList>
    </citation>
    <scope>NUCLEOTIDE SEQUENCE [LARGE SCALE GENOMIC DNA]</scope>
    <source>
        <strain evidence="2">cv. OR44</strain>
    </source>
</reference>
<evidence type="ECO:0000313" key="3">
    <source>
        <dbReference type="Proteomes" id="UP000008021"/>
    </source>
</evidence>
<feature type="compositionally biased region" description="Gly residues" evidence="1">
    <location>
        <begin position="64"/>
        <end position="74"/>
    </location>
</feature>
<dbReference type="EnsemblPlants" id="OMERI03G04660.1">
    <property type="protein sequence ID" value="OMERI03G04660.1"/>
    <property type="gene ID" value="OMERI03G04660"/>
</dbReference>
<name>A0A0E0CVP8_9ORYZ</name>
<dbReference type="HOGENOM" id="CLU_2695180_0_0_1"/>
<feature type="region of interest" description="Disordered" evidence="1">
    <location>
        <begin position="1"/>
        <end position="27"/>
    </location>
</feature>
<dbReference type="Gramene" id="OMERI03G04660.1">
    <property type="protein sequence ID" value="OMERI03G04660.1"/>
    <property type="gene ID" value="OMERI03G04660"/>
</dbReference>
<sequence>QLSEPATERGRGRAAPPSTKTLAISGSLPRASGIFQKLLDPERILPPGLGSTLGESQRWRRWAGDGGSASGWGI</sequence>
<protein>
    <submittedName>
        <fullName evidence="2">Uncharacterized protein</fullName>
    </submittedName>
</protein>
<organism evidence="2">
    <name type="scientific">Oryza meridionalis</name>
    <dbReference type="NCBI Taxonomy" id="40149"/>
    <lineage>
        <taxon>Eukaryota</taxon>
        <taxon>Viridiplantae</taxon>
        <taxon>Streptophyta</taxon>
        <taxon>Embryophyta</taxon>
        <taxon>Tracheophyta</taxon>
        <taxon>Spermatophyta</taxon>
        <taxon>Magnoliopsida</taxon>
        <taxon>Liliopsida</taxon>
        <taxon>Poales</taxon>
        <taxon>Poaceae</taxon>
        <taxon>BOP clade</taxon>
        <taxon>Oryzoideae</taxon>
        <taxon>Oryzeae</taxon>
        <taxon>Oryzinae</taxon>
        <taxon>Oryza</taxon>
    </lineage>
</organism>
<feature type="compositionally biased region" description="Basic and acidic residues" evidence="1">
    <location>
        <begin position="1"/>
        <end position="11"/>
    </location>
</feature>
<dbReference type="Proteomes" id="UP000008021">
    <property type="component" value="Chromosome 3"/>
</dbReference>
<proteinExistence type="predicted"/>
<feature type="region of interest" description="Disordered" evidence="1">
    <location>
        <begin position="49"/>
        <end position="74"/>
    </location>
</feature>
<reference evidence="2" key="1">
    <citation type="submission" date="2015-04" db="UniProtKB">
        <authorList>
            <consortium name="EnsemblPlants"/>
        </authorList>
    </citation>
    <scope>IDENTIFICATION</scope>
</reference>
<evidence type="ECO:0000256" key="1">
    <source>
        <dbReference type="SAM" id="MobiDB-lite"/>
    </source>
</evidence>
<keyword evidence="3" id="KW-1185">Reference proteome</keyword>
<accession>A0A0E0CVP8</accession>